<feature type="compositionally biased region" description="Basic and acidic residues" evidence="1">
    <location>
        <begin position="310"/>
        <end position="325"/>
    </location>
</feature>
<dbReference type="RefSeq" id="WP_150646857.1">
    <property type="nucleotide sequence ID" value="NZ_CABVIN010000001.1"/>
</dbReference>
<proteinExistence type="predicted"/>
<evidence type="ECO:0000256" key="1">
    <source>
        <dbReference type="SAM" id="MobiDB-lite"/>
    </source>
</evidence>
<organism evidence="2 3">
    <name type="scientific">Pseudomonas fluorescens</name>
    <dbReference type="NCBI Taxonomy" id="294"/>
    <lineage>
        <taxon>Bacteria</taxon>
        <taxon>Pseudomonadati</taxon>
        <taxon>Pseudomonadota</taxon>
        <taxon>Gammaproteobacteria</taxon>
        <taxon>Pseudomonadales</taxon>
        <taxon>Pseudomonadaceae</taxon>
        <taxon>Pseudomonas</taxon>
    </lineage>
</organism>
<evidence type="ECO:0000313" key="2">
    <source>
        <dbReference type="EMBL" id="VVO46627.1"/>
    </source>
</evidence>
<dbReference type="Proteomes" id="UP000377224">
    <property type="component" value="Unassembled WGS sequence"/>
</dbReference>
<accession>A0A5E7G7U3</accession>
<gene>
    <name evidence="2" type="ORF">PS896_00054</name>
</gene>
<sequence>MDIDVNFGLQDEAQIAQQVRQLFAALKWRSAPPLFRERPLAQQVRDIEVAASLPDGVAKAAALAEKALPDAHFPDEIARMQTYIGIDQYRRADLEAARRALGLAVSAWDERVVDELLFRSALDFAADIDYRQGRNEDAVALNRRFIEWQMSDATLGWHIPKDENALVNERQGVHLPLRVGDYRLRPNTHGRFYYENLQSGAQLGLTVGMPASSDQELESMLRSFMTNNLGLQAAGLSKTGFSAKSAAHEDIPAVGHKWEFEVTQSPDGQGSSSADPETGASRKTPTKMAFWIVDRKEQRSMLRAPITDSGRSRTEAEHVAKALSW</sequence>
<feature type="region of interest" description="Disordered" evidence="1">
    <location>
        <begin position="301"/>
        <end position="325"/>
    </location>
</feature>
<dbReference type="AlphaFoldDB" id="A0A5E7G7U3"/>
<evidence type="ECO:0000313" key="3">
    <source>
        <dbReference type="Proteomes" id="UP000377224"/>
    </source>
</evidence>
<dbReference type="EMBL" id="CABVIN010000001">
    <property type="protein sequence ID" value="VVO46627.1"/>
    <property type="molecule type" value="Genomic_DNA"/>
</dbReference>
<reference evidence="2 3" key="1">
    <citation type="submission" date="2019-09" db="EMBL/GenBank/DDBJ databases">
        <authorList>
            <person name="Chandra G."/>
            <person name="Truman W A."/>
        </authorList>
    </citation>
    <scope>NUCLEOTIDE SEQUENCE [LARGE SCALE GENOMIC DNA]</scope>
    <source>
        <strain evidence="2">PS896</strain>
    </source>
</reference>
<feature type="region of interest" description="Disordered" evidence="1">
    <location>
        <begin position="263"/>
        <end position="289"/>
    </location>
</feature>
<feature type="compositionally biased region" description="Polar residues" evidence="1">
    <location>
        <begin position="263"/>
        <end position="275"/>
    </location>
</feature>
<name>A0A5E7G7U3_PSEFL</name>
<protein>
    <submittedName>
        <fullName evidence="2">Uncharacterized protein</fullName>
    </submittedName>
</protein>